<accession>A0A8S1EUC4</accession>
<feature type="compositionally biased region" description="Low complexity" evidence="1">
    <location>
        <begin position="72"/>
        <end position="85"/>
    </location>
</feature>
<protein>
    <submittedName>
        <fullName evidence="3">Uncharacterized protein</fullName>
    </submittedName>
</protein>
<evidence type="ECO:0000256" key="1">
    <source>
        <dbReference type="SAM" id="MobiDB-lite"/>
    </source>
</evidence>
<dbReference type="OrthoDB" id="5851221at2759"/>
<keyword evidence="4" id="KW-1185">Reference proteome</keyword>
<name>A0A8S1EUC4_9PELO</name>
<keyword evidence="2" id="KW-1133">Transmembrane helix</keyword>
<proteinExistence type="predicted"/>
<dbReference type="Proteomes" id="UP000494206">
    <property type="component" value="Unassembled WGS sequence"/>
</dbReference>
<keyword evidence="2" id="KW-0812">Transmembrane</keyword>
<evidence type="ECO:0000313" key="4">
    <source>
        <dbReference type="Proteomes" id="UP000494206"/>
    </source>
</evidence>
<keyword evidence="2" id="KW-0472">Membrane</keyword>
<organism evidence="3 4">
    <name type="scientific">Caenorhabditis bovis</name>
    <dbReference type="NCBI Taxonomy" id="2654633"/>
    <lineage>
        <taxon>Eukaryota</taxon>
        <taxon>Metazoa</taxon>
        <taxon>Ecdysozoa</taxon>
        <taxon>Nematoda</taxon>
        <taxon>Chromadorea</taxon>
        <taxon>Rhabditida</taxon>
        <taxon>Rhabditina</taxon>
        <taxon>Rhabditomorpha</taxon>
        <taxon>Rhabditoidea</taxon>
        <taxon>Rhabditidae</taxon>
        <taxon>Peloderinae</taxon>
        <taxon>Caenorhabditis</taxon>
    </lineage>
</organism>
<feature type="compositionally biased region" description="Basic and acidic residues" evidence="1">
    <location>
        <begin position="105"/>
        <end position="119"/>
    </location>
</feature>
<dbReference type="EMBL" id="CADEPM010000003">
    <property type="protein sequence ID" value="CAB3403685.1"/>
    <property type="molecule type" value="Genomic_DNA"/>
</dbReference>
<feature type="transmembrane region" description="Helical" evidence="2">
    <location>
        <begin position="305"/>
        <end position="331"/>
    </location>
</feature>
<gene>
    <name evidence="3" type="ORF">CBOVIS_LOCUS6121</name>
</gene>
<evidence type="ECO:0000313" key="3">
    <source>
        <dbReference type="EMBL" id="CAB3403685.1"/>
    </source>
</evidence>
<comment type="caution">
    <text evidence="3">The sequence shown here is derived from an EMBL/GenBank/DDBJ whole genome shotgun (WGS) entry which is preliminary data.</text>
</comment>
<feature type="region of interest" description="Disordered" evidence="1">
    <location>
        <begin position="62"/>
        <end position="122"/>
    </location>
</feature>
<dbReference type="AlphaFoldDB" id="A0A8S1EUC4"/>
<reference evidence="3 4" key="1">
    <citation type="submission" date="2020-04" db="EMBL/GenBank/DDBJ databases">
        <authorList>
            <person name="Laetsch R D."/>
            <person name="Stevens L."/>
            <person name="Kumar S."/>
            <person name="Blaxter L. M."/>
        </authorList>
    </citation>
    <scope>NUCLEOTIDE SEQUENCE [LARGE SCALE GENOMIC DNA]</scope>
</reference>
<feature type="transmembrane region" description="Helical" evidence="2">
    <location>
        <begin position="239"/>
        <end position="261"/>
    </location>
</feature>
<feature type="transmembrane region" description="Helical" evidence="2">
    <location>
        <begin position="273"/>
        <end position="293"/>
    </location>
</feature>
<evidence type="ECO:0000256" key="2">
    <source>
        <dbReference type="SAM" id="Phobius"/>
    </source>
</evidence>
<sequence>MQISGIDDGLEERHWSVILLENEEMGRESTPTTPEAIYTENRRYFSDSDNWRSRHREQNMVEYWVPPETNTKKTTATNGAQTQKKSSQPSYGGGQNGRKSMKIPKVKEPRNENSSKKSSADSPPNALRILYWRMANNFENVGDKIGNFARKLQILRNKWKANKVAPIHTKVQSRHLELEPLCCLSSCLVRGGCTTVIVFELIYIAVTSLLILQKFGKADFKLWSPIPKSLNACFEHQSFYYAILLYDLILFIIAVGTARSLVNFEKTILQIHFYFCFFSFIANFAFLIFSIWTLASPGPLHASTFFNALLIFCFIAQLPLQLWAVTVLFFADENFDFSFAGAAVSLARLGETVCGTVLKEDEIVAHSVRTLSGAKNVCKLAKSKVSMFTFMMHARFLWDNFNVFGGTTEIAI</sequence>